<dbReference type="Gramene" id="KVI04987">
    <property type="protein sequence ID" value="KVI04987"/>
    <property type="gene ID" value="Ccrd_016675"/>
</dbReference>
<name>A0A103Y9H5_CYNCS</name>
<sequence>MCMIFVLDAEELDDQMMSVLPQLTRDRISLLSNLKMPEVSKSGVSCYGVC</sequence>
<protein>
    <submittedName>
        <fullName evidence="1">Uncharacterized protein</fullName>
    </submittedName>
</protein>
<dbReference type="AlphaFoldDB" id="A0A103Y9H5"/>
<organism evidence="1 2">
    <name type="scientific">Cynara cardunculus var. scolymus</name>
    <name type="common">Globe artichoke</name>
    <name type="synonym">Cynara scolymus</name>
    <dbReference type="NCBI Taxonomy" id="59895"/>
    <lineage>
        <taxon>Eukaryota</taxon>
        <taxon>Viridiplantae</taxon>
        <taxon>Streptophyta</taxon>
        <taxon>Embryophyta</taxon>
        <taxon>Tracheophyta</taxon>
        <taxon>Spermatophyta</taxon>
        <taxon>Magnoliopsida</taxon>
        <taxon>eudicotyledons</taxon>
        <taxon>Gunneridae</taxon>
        <taxon>Pentapetalae</taxon>
        <taxon>asterids</taxon>
        <taxon>campanulids</taxon>
        <taxon>Asterales</taxon>
        <taxon>Asteraceae</taxon>
        <taxon>Carduoideae</taxon>
        <taxon>Cardueae</taxon>
        <taxon>Carduinae</taxon>
        <taxon>Cynara</taxon>
    </lineage>
</organism>
<evidence type="ECO:0000313" key="1">
    <source>
        <dbReference type="EMBL" id="KVI04987.1"/>
    </source>
</evidence>
<comment type="caution">
    <text evidence="1">The sequence shown here is derived from an EMBL/GenBank/DDBJ whole genome shotgun (WGS) entry which is preliminary data.</text>
</comment>
<gene>
    <name evidence="1" type="ORF">Ccrd_016675</name>
</gene>
<dbReference type="EMBL" id="LEKV01001892">
    <property type="protein sequence ID" value="KVI04987.1"/>
    <property type="molecule type" value="Genomic_DNA"/>
</dbReference>
<reference evidence="1 2" key="1">
    <citation type="journal article" date="2016" name="Sci. Rep.">
        <title>The genome sequence of the outbreeding globe artichoke constructed de novo incorporating a phase-aware low-pass sequencing strategy of F1 progeny.</title>
        <authorList>
            <person name="Scaglione D."/>
            <person name="Reyes-Chin-Wo S."/>
            <person name="Acquadro A."/>
            <person name="Froenicke L."/>
            <person name="Portis E."/>
            <person name="Beitel C."/>
            <person name="Tirone M."/>
            <person name="Mauro R."/>
            <person name="Lo Monaco A."/>
            <person name="Mauromicale G."/>
            <person name="Faccioli P."/>
            <person name="Cattivelli L."/>
            <person name="Rieseberg L."/>
            <person name="Michelmore R."/>
            <person name="Lanteri S."/>
        </authorList>
    </citation>
    <scope>NUCLEOTIDE SEQUENCE [LARGE SCALE GENOMIC DNA]</scope>
    <source>
        <strain evidence="1">2C</strain>
    </source>
</reference>
<accession>A0A103Y9H5</accession>
<dbReference type="Proteomes" id="UP000243975">
    <property type="component" value="Unassembled WGS sequence"/>
</dbReference>
<evidence type="ECO:0000313" key="2">
    <source>
        <dbReference type="Proteomes" id="UP000243975"/>
    </source>
</evidence>
<keyword evidence="2" id="KW-1185">Reference proteome</keyword>
<proteinExistence type="predicted"/>